<evidence type="ECO:0000313" key="3">
    <source>
        <dbReference type="Proteomes" id="UP000250003"/>
    </source>
</evidence>
<dbReference type="SMART" id="SM00849">
    <property type="entry name" value="Lactamase_B"/>
    <property type="match status" value="1"/>
</dbReference>
<dbReference type="Gene3D" id="3.60.15.10">
    <property type="entry name" value="Ribonuclease Z/Hydroxyacylglutathione hydrolase-like"/>
    <property type="match status" value="1"/>
</dbReference>
<dbReference type="KEGG" id="blau:DQQ01_04165"/>
<dbReference type="Pfam" id="PF00753">
    <property type="entry name" value="Lactamase_B"/>
    <property type="match status" value="1"/>
</dbReference>
<dbReference type="AlphaFoldDB" id="A0A2Z4U8W1"/>
<proteinExistence type="predicted"/>
<gene>
    <name evidence="2" type="ORF">DQQ01_04165</name>
</gene>
<feature type="domain" description="Metallo-beta-lactamase" evidence="1">
    <location>
        <begin position="36"/>
        <end position="214"/>
    </location>
</feature>
<keyword evidence="3" id="KW-1185">Reference proteome</keyword>
<evidence type="ECO:0000259" key="1">
    <source>
        <dbReference type="SMART" id="SM00849"/>
    </source>
</evidence>
<dbReference type="Proteomes" id="UP000250003">
    <property type="component" value="Chromosome"/>
</dbReference>
<name>A0A2Z4U8W1_9FIRM</name>
<dbReference type="EMBL" id="CP030280">
    <property type="protein sequence ID" value="AWY97475.1"/>
    <property type="molecule type" value="Genomic_DNA"/>
</dbReference>
<dbReference type="PANTHER" id="PTHR42951">
    <property type="entry name" value="METALLO-BETA-LACTAMASE DOMAIN-CONTAINING"/>
    <property type="match status" value="1"/>
</dbReference>
<dbReference type="OrthoDB" id="9761531at2"/>
<reference evidence="3" key="1">
    <citation type="submission" date="2018-06" db="EMBL/GenBank/DDBJ databases">
        <title>Description of Blautia argi sp. nov., a new anaerobic isolated from dog feces.</title>
        <authorList>
            <person name="Chang Y.-H."/>
            <person name="Paek J."/>
            <person name="Shin Y."/>
        </authorList>
    </citation>
    <scope>NUCLEOTIDE SEQUENCE [LARGE SCALE GENOMIC DNA]</scope>
    <source>
        <strain evidence="3">KCTC 15426</strain>
    </source>
</reference>
<organism evidence="2 3">
    <name type="scientific">Blautia argi</name>
    <dbReference type="NCBI Taxonomy" id="1912897"/>
    <lineage>
        <taxon>Bacteria</taxon>
        <taxon>Bacillati</taxon>
        <taxon>Bacillota</taxon>
        <taxon>Clostridia</taxon>
        <taxon>Lachnospirales</taxon>
        <taxon>Lachnospiraceae</taxon>
        <taxon>Blautia</taxon>
    </lineage>
</organism>
<protein>
    <recommendedName>
        <fullName evidence="1">Metallo-beta-lactamase domain-containing protein</fullName>
    </recommendedName>
</protein>
<dbReference type="InterPro" id="IPR050855">
    <property type="entry name" value="NDM-1-like"/>
</dbReference>
<dbReference type="SUPFAM" id="SSF56281">
    <property type="entry name" value="Metallo-hydrolase/oxidoreductase"/>
    <property type="match status" value="1"/>
</dbReference>
<accession>A0A2Z4U8W1</accession>
<dbReference type="InterPro" id="IPR036866">
    <property type="entry name" value="RibonucZ/Hydroxyglut_hydro"/>
</dbReference>
<sequence length="290" mass="33143">MREVNMMQNTNVNENGKIYGKWKIMPDTWCITDGWGNFIYLLIGKEKAMLIDTCSCEGNVREVVEEITEKEIMVVNTHGHFDHTGGNACWPEAWMTKEASVHAKEPFAGIYKEWFAQKLYPDYKIHFLSGGEEIDLGERKVEVIPIPAHSEGSIALLDRKTRSLFGGDEIEAGQVILFVRNEAISLQELAKRHRENMYKLKAKRKDYDWIWPAHNGLPLYPDDYLNDYIALDEEIINGTAKVLANTAGFGFPPDNQAVPNPFLNYGKLYRVEKGVASFVFSEEESVYHND</sequence>
<evidence type="ECO:0000313" key="2">
    <source>
        <dbReference type="EMBL" id="AWY97475.1"/>
    </source>
</evidence>
<dbReference type="InterPro" id="IPR001279">
    <property type="entry name" value="Metallo-B-lactamas"/>
</dbReference>
<dbReference type="PANTHER" id="PTHR42951:SF22">
    <property type="entry name" value="METALLO BETA-LACTAMASE SUPERFAMILY LIPOPROTEIN"/>
    <property type="match status" value="1"/>
</dbReference>